<keyword evidence="3" id="KW-0413">Isomerase</keyword>
<evidence type="ECO:0000256" key="1">
    <source>
        <dbReference type="ARBA" id="ARBA00007365"/>
    </source>
</evidence>
<evidence type="ECO:0000259" key="2">
    <source>
        <dbReference type="PROSITE" id="PS50072"/>
    </source>
</evidence>
<organism evidence="3 4">
    <name type="scientific">Striga hermonthica</name>
    <name type="common">Purple witchweed</name>
    <name type="synonym">Buchnera hermonthica</name>
    <dbReference type="NCBI Taxonomy" id="68872"/>
    <lineage>
        <taxon>Eukaryota</taxon>
        <taxon>Viridiplantae</taxon>
        <taxon>Streptophyta</taxon>
        <taxon>Embryophyta</taxon>
        <taxon>Tracheophyta</taxon>
        <taxon>Spermatophyta</taxon>
        <taxon>Magnoliopsida</taxon>
        <taxon>eudicotyledons</taxon>
        <taxon>Gunneridae</taxon>
        <taxon>Pentapetalae</taxon>
        <taxon>asterids</taxon>
        <taxon>lamiids</taxon>
        <taxon>Lamiales</taxon>
        <taxon>Orobanchaceae</taxon>
        <taxon>Buchnereae</taxon>
        <taxon>Striga</taxon>
    </lineage>
</organism>
<evidence type="ECO:0000313" key="3">
    <source>
        <dbReference type="EMBL" id="CAA0840462.1"/>
    </source>
</evidence>
<keyword evidence="4" id="KW-1185">Reference proteome</keyword>
<sequence>MDTAENFCALCTDEKGVDKFGKPLHHKVSSFHRVIPDCQSDEFTASSGTGGESTYDAKFGDKNIVRKYTGTCRWRMSGRGQTIRNYSSSRQRRSGLTTSTWCSGRWWRITAY</sequence>
<dbReference type="GO" id="GO:0016018">
    <property type="term" value="F:cyclosporin A binding"/>
    <property type="evidence" value="ECO:0007669"/>
    <property type="project" value="TreeGrafter"/>
</dbReference>
<proteinExistence type="inferred from homology"/>
<dbReference type="PROSITE" id="PS50072">
    <property type="entry name" value="CSA_PPIASE_2"/>
    <property type="match status" value="1"/>
</dbReference>
<dbReference type="InterPro" id="IPR029000">
    <property type="entry name" value="Cyclophilin-like_dom_sf"/>
</dbReference>
<dbReference type="SUPFAM" id="SSF50891">
    <property type="entry name" value="Cyclophilin-like"/>
    <property type="match status" value="1"/>
</dbReference>
<dbReference type="GO" id="GO:0006457">
    <property type="term" value="P:protein folding"/>
    <property type="evidence" value="ECO:0007669"/>
    <property type="project" value="TreeGrafter"/>
</dbReference>
<comment type="caution">
    <text evidence="3">The sequence shown here is derived from an EMBL/GenBank/DDBJ whole genome shotgun (WGS) entry which is preliminary data.</text>
</comment>
<comment type="similarity">
    <text evidence="1">Belongs to the cyclophilin-type PPIase family.</text>
</comment>
<gene>
    <name evidence="3" type="ORF">SHERM_00542</name>
</gene>
<dbReference type="GO" id="GO:0005737">
    <property type="term" value="C:cytoplasm"/>
    <property type="evidence" value="ECO:0007669"/>
    <property type="project" value="TreeGrafter"/>
</dbReference>
<dbReference type="OrthoDB" id="1700375at2759"/>
<dbReference type="Proteomes" id="UP001153555">
    <property type="component" value="Unassembled WGS sequence"/>
</dbReference>
<dbReference type="InterPro" id="IPR002130">
    <property type="entry name" value="Cyclophilin-type_PPIase_dom"/>
</dbReference>
<dbReference type="EMBL" id="CACSLK010032525">
    <property type="protein sequence ID" value="CAA0840462.1"/>
    <property type="molecule type" value="Genomic_DNA"/>
</dbReference>
<reference evidence="3" key="1">
    <citation type="submission" date="2019-12" db="EMBL/GenBank/DDBJ databases">
        <authorList>
            <person name="Scholes J."/>
        </authorList>
    </citation>
    <scope>NUCLEOTIDE SEQUENCE</scope>
</reference>
<protein>
    <submittedName>
        <fullName evidence="3">Peptidyl-prolyl cis-trans isomerase CYP18-4</fullName>
    </submittedName>
</protein>
<dbReference type="Gene3D" id="2.40.100.10">
    <property type="entry name" value="Cyclophilin-like"/>
    <property type="match status" value="1"/>
</dbReference>
<dbReference type="PANTHER" id="PTHR11071:SF561">
    <property type="entry name" value="PEPTIDYL-PROLYL CIS-TRANS ISOMERASE D-RELATED"/>
    <property type="match status" value="1"/>
</dbReference>
<feature type="domain" description="PPIase cyclophilin-type" evidence="2">
    <location>
        <begin position="1"/>
        <end position="112"/>
    </location>
</feature>
<accession>A0A9N7RR33</accession>
<name>A0A9N7RR33_STRHE</name>
<evidence type="ECO:0000313" key="4">
    <source>
        <dbReference type="Proteomes" id="UP001153555"/>
    </source>
</evidence>
<dbReference type="GO" id="GO:0003755">
    <property type="term" value="F:peptidyl-prolyl cis-trans isomerase activity"/>
    <property type="evidence" value="ECO:0007669"/>
    <property type="project" value="InterPro"/>
</dbReference>
<dbReference type="PANTHER" id="PTHR11071">
    <property type="entry name" value="PEPTIDYL-PROLYL CIS-TRANS ISOMERASE"/>
    <property type="match status" value="1"/>
</dbReference>
<dbReference type="AlphaFoldDB" id="A0A9N7RR33"/>